<gene>
    <name evidence="2" type="ORF">H7344_00350</name>
</gene>
<proteinExistence type="predicted"/>
<dbReference type="InterPro" id="IPR012349">
    <property type="entry name" value="Split_barrel_FMN-bd"/>
</dbReference>
<feature type="domain" description="Flavin reductase like" evidence="1">
    <location>
        <begin position="20"/>
        <end position="168"/>
    </location>
</feature>
<evidence type="ECO:0000313" key="2">
    <source>
        <dbReference type="EMBL" id="MBC2958741.1"/>
    </source>
</evidence>
<evidence type="ECO:0000259" key="1">
    <source>
        <dbReference type="SMART" id="SM00903"/>
    </source>
</evidence>
<name>A0ABR6U2V1_9ACTN</name>
<dbReference type="Proteomes" id="UP000604001">
    <property type="component" value="Unassembled WGS sequence"/>
</dbReference>
<dbReference type="EMBL" id="JACMYC010000001">
    <property type="protein sequence ID" value="MBC2958741.1"/>
    <property type="molecule type" value="Genomic_DNA"/>
</dbReference>
<dbReference type="SUPFAM" id="SSF50475">
    <property type="entry name" value="FMN-binding split barrel"/>
    <property type="match status" value="1"/>
</dbReference>
<organism evidence="2 3">
    <name type="scientific">Nocardioides deserti</name>
    <dbReference type="NCBI Taxonomy" id="1588644"/>
    <lineage>
        <taxon>Bacteria</taxon>
        <taxon>Bacillati</taxon>
        <taxon>Actinomycetota</taxon>
        <taxon>Actinomycetes</taxon>
        <taxon>Propionibacteriales</taxon>
        <taxon>Nocardioidaceae</taxon>
        <taxon>Nocardioides</taxon>
    </lineage>
</organism>
<accession>A0ABR6U2V1</accession>
<dbReference type="Pfam" id="PF01613">
    <property type="entry name" value="Flavin_Reduct"/>
    <property type="match status" value="1"/>
</dbReference>
<dbReference type="SMART" id="SM00903">
    <property type="entry name" value="Flavin_Reduct"/>
    <property type="match status" value="1"/>
</dbReference>
<protein>
    <submittedName>
        <fullName evidence="2">Flavin reductase</fullName>
    </submittedName>
</protein>
<dbReference type="InterPro" id="IPR002563">
    <property type="entry name" value="Flavin_Rdtase-like_dom"/>
</dbReference>
<evidence type="ECO:0000313" key="3">
    <source>
        <dbReference type="Proteomes" id="UP000604001"/>
    </source>
</evidence>
<sequence>MTIHDTHPFAGEDDPVRRFRGRLGGTVTLWTSGDPGDDGSRAGLTVTSLMVANGETPRVLALLDPDSDLVEELRRTGRAVVQVLAWADRGLAEMFAGTAPAPGGMFRQAPFVDTAYGPRLASATSWAGVELEEEREVGWSALVTCRLVTAEAGEDVDPLGHRRGRWLRLAQERGTG</sequence>
<comment type="caution">
    <text evidence="2">The sequence shown here is derived from an EMBL/GenBank/DDBJ whole genome shotgun (WGS) entry which is preliminary data.</text>
</comment>
<dbReference type="RefSeq" id="WP_186344050.1">
    <property type="nucleotide sequence ID" value="NZ_BMMR01000001.1"/>
</dbReference>
<keyword evidence="3" id="KW-1185">Reference proteome</keyword>
<reference evidence="2 3" key="1">
    <citation type="submission" date="2020-08" db="EMBL/GenBank/DDBJ databases">
        <title>novel species in genus Nocardioides.</title>
        <authorList>
            <person name="Zhang G."/>
        </authorList>
    </citation>
    <scope>NUCLEOTIDE SEQUENCE [LARGE SCALE GENOMIC DNA]</scope>
    <source>
        <strain evidence="2 3">SC8A-24</strain>
    </source>
</reference>
<dbReference type="Gene3D" id="2.30.110.10">
    <property type="entry name" value="Electron Transport, Fmn-binding Protein, Chain A"/>
    <property type="match status" value="1"/>
</dbReference>